<dbReference type="GO" id="GO:0046872">
    <property type="term" value="F:metal ion binding"/>
    <property type="evidence" value="ECO:0007669"/>
    <property type="project" value="UniProtKB-KW"/>
</dbReference>
<keyword evidence="2 6" id="KW-0479">Metal-binding</keyword>
<evidence type="ECO:0000256" key="4">
    <source>
        <dbReference type="ARBA" id="ARBA00022917"/>
    </source>
</evidence>
<evidence type="ECO:0000256" key="6">
    <source>
        <dbReference type="HAMAP-Rule" id="MF_00163"/>
    </source>
</evidence>
<dbReference type="Pfam" id="PF01327">
    <property type="entry name" value="Pep_deformylase"/>
    <property type="match status" value="1"/>
</dbReference>
<dbReference type="AlphaFoldDB" id="A0A449AU86"/>
<dbReference type="InterPro" id="IPR023635">
    <property type="entry name" value="Peptide_deformylase"/>
</dbReference>
<comment type="catalytic activity">
    <reaction evidence="6">
        <text>N-terminal N-formyl-L-methionyl-[peptide] + H2O = N-terminal L-methionyl-[peptide] + formate</text>
        <dbReference type="Rhea" id="RHEA:24420"/>
        <dbReference type="Rhea" id="RHEA-COMP:10639"/>
        <dbReference type="Rhea" id="RHEA-COMP:10640"/>
        <dbReference type="ChEBI" id="CHEBI:15377"/>
        <dbReference type="ChEBI" id="CHEBI:15740"/>
        <dbReference type="ChEBI" id="CHEBI:49298"/>
        <dbReference type="ChEBI" id="CHEBI:64731"/>
        <dbReference type="EC" id="3.5.1.88"/>
    </reaction>
</comment>
<dbReference type="PIRSF" id="PIRSF004749">
    <property type="entry name" value="Pep_def"/>
    <property type="match status" value="1"/>
</dbReference>
<keyword evidence="4 6" id="KW-0648">Protein biosynthesis</keyword>
<comment type="cofactor">
    <cofactor evidence="6">
        <name>Fe(2+)</name>
        <dbReference type="ChEBI" id="CHEBI:29033"/>
    </cofactor>
    <text evidence="6">Binds 1 Fe(2+) ion.</text>
</comment>
<comment type="similarity">
    <text evidence="1 6">Belongs to the polypeptide deformylase family.</text>
</comment>
<evidence type="ECO:0000313" key="7">
    <source>
        <dbReference type="EMBL" id="VEU70055.1"/>
    </source>
</evidence>
<dbReference type="InterPro" id="IPR036821">
    <property type="entry name" value="Peptide_deformylase_sf"/>
</dbReference>
<dbReference type="PANTHER" id="PTHR10458:SF22">
    <property type="entry name" value="PEPTIDE DEFORMYLASE"/>
    <property type="match status" value="1"/>
</dbReference>
<proteinExistence type="inferred from homology"/>
<dbReference type="Proteomes" id="UP000290815">
    <property type="component" value="Chromosome"/>
</dbReference>
<reference evidence="7 8" key="1">
    <citation type="submission" date="2019-01" db="EMBL/GenBank/DDBJ databases">
        <authorList>
            <consortium name="Pathogen Informatics"/>
        </authorList>
    </citation>
    <scope>NUCLEOTIDE SEQUENCE [LARGE SCALE GENOMIC DNA]</scope>
    <source>
        <strain evidence="7 8">NCTC10194</strain>
    </source>
</reference>
<dbReference type="EC" id="3.5.1.88" evidence="6"/>
<dbReference type="SUPFAM" id="SSF56420">
    <property type="entry name" value="Peptide deformylase"/>
    <property type="match status" value="1"/>
</dbReference>
<dbReference type="PANTHER" id="PTHR10458">
    <property type="entry name" value="PEPTIDE DEFORMYLASE"/>
    <property type="match status" value="1"/>
</dbReference>
<evidence type="ECO:0000256" key="1">
    <source>
        <dbReference type="ARBA" id="ARBA00010759"/>
    </source>
</evidence>
<evidence type="ECO:0000256" key="5">
    <source>
        <dbReference type="ARBA" id="ARBA00023004"/>
    </source>
</evidence>
<dbReference type="GO" id="GO:0042586">
    <property type="term" value="F:peptide deformylase activity"/>
    <property type="evidence" value="ECO:0007669"/>
    <property type="project" value="UniProtKB-UniRule"/>
</dbReference>
<keyword evidence="3 6" id="KW-0378">Hydrolase</keyword>
<feature type="binding site" evidence="6">
    <location>
        <position position="121"/>
    </location>
    <ligand>
        <name>Fe cation</name>
        <dbReference type="ChEBI" id="CHEBI:24875"/>
    </ligand>
</feature>
<feature type="binding site" evidence="6">
    <location>
        <position position="172"/>
    </location>
    <ligand>
        <name>Fe cation</name>
        <dbReference type="ChEBI" id="CHEBI:24875"/>
    </ligand>
</feature>
<gene>
    <name evidence="6 7" type="primary">def</name>
    <name evidence="7" type="ORF">NCTC10194_00049</name>
</gene>
<dbReference type="FunFam" id="3.90.45.10:FF:000002">
    <property type="entry name" value="Peptide deformylase"/>
    <property type="match status" value="1"/>
</dbReference>
<keyword evidence="8" id="KW-1185">Reference proteome</keyword>
<dbReference type="GO" id="GO:0006412">
    <property type="term" value="P:translation"/>
    <property type="evidence" value="ECO:0007669"/>
    <property type="project" value="UniProtKB-UniRule"/>
</dbReference>
<dbReference type="HAMAP" id="MF_00163">
    <property type="entry name" value="Pep_deformylase"/>
    <property type="match status" value="1"/>
</dbReference>
<dbReference type="Gene3D" id="3.90.45.10">
    <property type="entry name" value="Peptide deformylase"/>
    <property type="match status" value="1"/>
</dbReference>
<accession>A0A449AU86</accession>
<evidence type="ECO:0000256" key="3">
    <source>
        <dbReference type="ARBA" id="ARBA00022801"/>
    </source>
</evidence>
<dbReference type="NCBIfam" id="TIGR00079">
    <property type="entry name" value="pept_deformyl"/>
    <property type="match status" value="1"/>
</dbReference>
<sequence>MINIVLLLYNKTMEKKFDIKLVELPEKVLRQKSKDVPIPLTEEDIELAERMIYHIDDSQKEGTEFRPGVGVAAVQYGILKNAFYIFLQDDNNNVIFKDVLFNPKVILKSDKKVALSEGEGCLSVSEEWPSQEGYVHRSQRIVVEAYSYFERRYMRYEATDYLAIVFQHELDHLNGMLFIDRIKQKNPFLKNKKAKYL</sequence>
<evidence type="ECO:0000256" key="2">
    <source>
        <dbReference type="ARBA" id="ARBA00022723"/>
    </source>
</evidence>
<keyword evidence="5 6" id="KW-0408">Iron</keyword>
<evidence type="ECO:0000313" key="8">
    <source>
        <dbReference type="Proteomes" id="UP000290815"/>
    </source>
</evidence>
<organism evidence="7 8">
    <name type="scientific">Mycoplasmopsis glycophila</name>
    <dbReference type="NCBI Taxonomy" id="171285"/>
    <lineage>
        <taxon>Bacteria</taxon>
        <taxon>Bacillati</taxon>
        <taxon>Mycoplasmatota</taxon>
        <taxon>Mycoplasmoidales</taxon>
        <taxon>Metamycoplasmataceae</taxon>
        <taxon>Mycoplasmopsis</taxon>
    </lineage>
</organism>
<feature type="binding site" evidence="6">
    <location>
        <position position="168"/>
    </location>
    <ligand>
        <name>Fe cation</name>
        <dbReference type="ChEBI" id="CHEBI:24875"/>
    </ligand>
</feature>
<name>A0A449AU86_9BACT</name>
<dbReference type="PRINTS" id="PR01576">
    <property type="entry name" value="PDEFORMYLASE"/>
</dbReference>
<dbReference type="CDD" id="cd00487">
    <property type="entry name" value="Pep_deformylase"/>
    <property type="match status" value="1"/>
</dbReference>
<dbReference type="EMBL" id="LR215024">
    <property type="protein sequence ID" value="VEU70055.1"/>
    <property type="molecule type" value="Genomic_DNA"/>
</dbReference>
<protein>
    <recommendedName>
        <fullName evidence="6">Peptide deformylase</fullName>
        <shortName evidence="6">PDF</shortName>
        <ecNumber evidence="6">3.5.1.88</ecNumber>
    </recommendedName>
    <alternativeName>
        <fullName evidence="6">Polypeptide deformylase</fullName>
    </alternativeName>
</protein>
<comment type="function">
    <text evidence="6">Removes the formyl group from the N-terminal Met of newly synthesized proteins. Requires at least a dipeptide for an efficient rate of reaction. N-terminal L-methionine is a prerequisite for activity but the enzyme has broad specificity at other positions.</text>
</comment>
<dbReference type="KEGG" id="mgly:NCTC10194_00049"/>
<feature type="active site" evidence="6">
    <location>
        <position position="169"/>
    </location>
</feature>